<dbReference type="Proteomes" id="UP001302367">
    <property type="component" value="Chromosome 3"/>
</dbReference>
<evidence type="ECO:0000313" key="1">
    <source>
        <dbReference type="EMBL" id="WPB00079.1"/>
    </source>
</evidence>
<evidence type="ECO:0000313" key="2">
    <source>
        <dbReference type="Proteomes" id="UP001302367"/>
    </source>
</evidence>
<organism evidence="1 2">
    <name type="scientific">Cercospora beticola</name>
    <name type="common">Sugarbeet leaf spot fungus</name>
    <dbReference type="NCBI Taxonomy" id="122368"/>
    <lineage>
        <taxon>Eukaryota</taxon>
        <taxon>Fungi</taxon>
        <taxon>Dikarya</taxon>
        <taxon>Ascomycota</taxon>
        <taxon>Pezizomycotina</taxon>
        <taxon>Dothideomycetes</taxon>
        <taxon>Dothideomycetidae</taxon>
        <taxon>Mycosphaerellales</taxon>
        <taxon>Mycosphaerellaceae</taxon>
        <taxon>Cercospora</taxon>
    </lineage>
</organism>
<dbReference type="Gene3D" id="1.10.510.10">
    <property type="entry name" value="Transferase(Phosphotransferase) domain 1"/>
    <property type="match status" value="1"/>
</dbReference>
<proteinExistence type="predicted"/>
<evidence type="ECO:0008006" key="3">
    <source>
        <dbReference type="Google" id="ProtNLM"/>
    </source>
</evidence>
<name>A0ABZ0NKR2_CERBT</name>
<keyword evidence="2" id="KW-1185">Reference proteome</keyword>
<dbReference type="EMBL" id="CP134186">
    <property type="protein sequence ID" value="WPB00079.1"/>
    <property type="molecule type" value="Genomic_DNA"/>
</dbReference>
<dbReference type="GeneID" id="90644096"/>
<accession>A0ABZ0NKR2</accession>
<dbReference type="RefSeq" id="XP_065458652.1">
    <property type="nucleotide sequence ID" value="XM_065602580.1"/>
</dbReference>
<protein>
    <recommendedName>
        <fullName evidence="3">Protein kinase domain-containing protein</fullName>
    </recommendedName>
</protein>
<dbReference type="SUPFAM" id="SSF56112">
    <property type="entry name" value="Protein kinase-like (PK-like)"/>
    <property type="match status" value="1"/>
</dbReference>
<gene>
    <name evidence="1" type="ORF">RHO25_004698</name>
</gene>
<sequence>MVFKLWDLLEGNDLFPVVARDTDAYDESSHLAHITALLGPKPDHFPLGRRTALFYDADGCFKHQPLVPSNFAFETSISCMQGEDKKMFIDFVKRMIKWLPEERSPARELLQDPWLHPKLFNRSTGST</sequence>
<reference evidence="1 2" key="1">
    <citation type="submission" date="2023-09" db="EMBL/GenBank/DDBJ databases">
        <title>Complete-Gapless Cercospora beticola genome.</title>
        <authorList>
            <person name="Wyatt N.A."/>
            <person name="Spanner R.E."/>
            <person name="Bolton M.D."/>
        </authorList>
    </citation>
    <scope>NUCLEOTIDE SEQUENCE [LARGE SCALE GENOMIC DNA]</scope>
    <source>
        <strain evidence="1">Cb09-40</strain>
    </source>
</reference>
<dbReference type="InterPro" id="IPR011009">
    <property type="entry name" value="Kinase-like_dom_sf"/>
</dbReference>